<dbReference type="RefSeq" id="WP_133364519.1">
    <property type="nucleotide sequence ID" value="NZ_CP037940.1"/>
</dbReference>
<comment type="function">
    <text evidence="11">Plays a major role in protein secretion by helping the post-translocational extracellular folding of several secreted proteins.</text>
</comment>
<comment type="subcellular location">
    <subcellularLocation>
        <location evidence="2 11">Cell membrane</location>
        <topology evidence="2 11">Lipid-anchor</topology>
    </subcellularLocation>
</comment>
<dbReference type="PANTHER" id="PTHR47245:SF1">
    <property type="entry name" value="FOLDASE PROTEIN PRSA"/>
    <property type="match status" value="1"/>
</dbReference>
<keyword evidence="10 11" id="KW-0449">Lipoprotein</keyword>
<keyword evidence="6 11" id="KW-0697">Rotamase</keyword>
<organism evidence="14 15">
    <name type="scientific">Periweissella cryptocerci</name>
    <dbReference type="NCBI Taxonomy" id="2506420"/>
    <lineage>
        <taxon>Bacteria</taxon>
        <taxon>Bacillati</taxon>
        <taxon>Bacillota</taxon>
        <taxon>Bacilli</taxon>
        <taxon>Lactobacillales</taxon>
        <taxon>Lactobacillaceae</taxon>
        <taxon>Periweissella</taxon>
    </lineage>
</organism>
<evidence type="ECO:0000256" key="1">
    <source>
        <dbReference type="ARBA" id="ARBA00000971"/>
    </source>
</evidence>
<dbReference type="AlphaFoldDB" id="A0A4P6YX31"/>
<gene>
    <name evidence="11" type="primary">prsA</name>
    <name evidence="14" type="ORF">EQG49_03400</name>
</gene>
<evidence type="ECO:0000256" key="9">
    <source>
        <dbReference type="ARBA" id="ARBA00023235"/>
    </source>
</evidence>
<dbReference type="PROSITE" id="PS50198">
    <property type="entry name" value="PPIC_PPIASE_2"/>
    <property type="match status" value="1"/>
</dbReference>
<feature type="signal peptide" evidence="12">
    <location>
        <begin position="1"/>
        <end position="18"/>
    </location>
</feature>
<dbReference type="EC" id="5.2.1.8" evidence="11"/>
<dbReference type="PANTHER" id="PTHR47245">
    <property type="entry name" value="PEPTIDYLPROLYL ISOMERASE"/>
    <property type="match status" value="1"/>
</dbReference>
<feature type="chain" id="PRO_5038568902" description="Foldase protein PrsA" evidence="12">
    <location>
        <begin position="19"/>
        <end position="318"/>
    </location>
</feature>
<keyword evidence="5 11" id="KW-0732">Signal</keyword>
<evidence type="ECO:0000256" key="3">
    <source>
        <dbReference type="ARBA" id="ARBA00006071"/>
    </source>
</evidence>
<evidence type="ECO:0000256" key="8">
    <source>
        <dbReference type="ARBA" id="ARBA00023139"/>
    </source>
</evidence>
<dbReference type="OrthoDB" id="14196at2"/>
<dbReference type="SUPFAM" id="SSF109998">
    <property type="entry name" value="Triger factor/SurA peptide-binding domain-like"/>
    <property type="match status" value="1"/>
</dbReference>
<dbReference type="InterPro" id="IPR050245">
    <property type="entry name" value="PrsA_foldase"/>
</dbReference>
<dbReference type="KEGG" id="wei:EQG49_03400"/>
<keyword evidence="8 11" id="KW-0564">Palmitate</keyword>
<accession>A0A4P6YX31</accession>
<keyword evidence="7 11" id="KW-0472">Membrane</keyword>
<evidence type="ECO:0000313" key="15">
    <source>
        <dbReference type="Proteomes" id="UP000292886"/>
    </source>
</evidence>
<dbReference type="PROSITE" id="PS51257">
    <property type="entry name" value="PROKAR_LIPOPROTEIN"/>
    <property type="match status" value="1"/>
</dbReference>
<dbReference type="GO" id="GO:0006457">
    <property type="term" value="P:protein folding"/>
    <property type="evidence" value="ECO:0007669"/>
    <property type="project" value="UniProtKB-UniRule"/>
</dbReference>
<dbReference type="InterPro" id="IPR027304">
    <property type="entry name" value="Trigger_fact/SurA_dom_sf"/>
</dbReference>
<reference evidence="15" key="1">
    <citation type="submission" date="2019-03" db="EMBL/GenBank/DDBJ databases">
        <title>Weissella sp. 26KH-42 Genome sequencing.</title>
        <authorList>
            <person name="Heo J."/>
            <person name="Kim S.-J."/>
            <person name="Kim J.-S."/>
            <person name="Hong S.-B."/>
            <person name="Kwon S.-W."/>
        </authorList>
    </citation>
    <scope>NUCLEOTIDE SEQUENCE [LARGE SCALE GENOMIC DNA]</scope>
    <source>
        <strain evidence="15">26KH-42</strain>
    </source>
</reference>
<dbReference type="GO" id="GO:0005886">
    <property type="term" value="C:plasma membrane"/>
    <property type="evidence" value="ECO:0007669"/>
    <property type="project" value="UniProtKB-SubCell"/>
</dbReference>
<evidence type="ECO:0000256" key="5">
    <source>
        <dbReference type="ARBA" id="ARBA00022729"/>
    </source>
</evidence>
<keyword evidence="15" id="KW-1185">Reference proteome</keyword>
<evidence type="ECO:0000313" key="14">
    <source>
        <dbReference type="EMBL" id="QBO37442.1"/>
    </source>
</evidence>
<evidence type="ECO:0000256" key="6">
    <source>
        <dbReference type="ARBA" id="ARBA00023110"/>
    </source>
</evidence>
<evidence type="ECO:0000256" key="7">
    <source>
        <dbReference type="ARBA" id="ARBA00023136"/>
    </source>
</evidence>
<keyword evidence="4 11" id="KW-1003">Cell membrane</keyword>
<dbReference type="Gene3D" id="3.10.50.40">
    <property type="match status" value="1"/>
</dbReference>
<dbReference type="EMBL" id="CP037940">
    <property type="protein sequence ID" value="QBO37442.1"/>
    <property type="molecule type" value="Genomic_DNA"/>
</dbReference>
<dbReference type="Proteomes" id="UP000292886">
    <property type="component" value="Chromosome"/>
</dbReference>
<evidence type="ECO:0000256" key="10">
    <source>
        <dbReference type="ARBA" id="ARBA00023288"/>
    </source>
</evidence>
<dbReference type="SUPFAM" id="SSF54534">
    <property type="entry name" value="FKBP-like"/>
    <property type="match status" value="1"/>
</dbReference>
<dbReference type="Pfam" id="PF13616">
    <property type="entry name" value="Rotamase_3"/>
    <property type="match status" value="1"/>
</dbReference>
<protein>
    <recommendedName>
        <fullName evidence="11">Foldase protein PrsA</fullName>
        <ecNumber evidence="11">5.2.1.8</ecNumber>
    </recommendedName>
</protein>
<comment type="catalytic activity">
    <reaction evidence="1 11">
        <text>[protein]-peptidylproline (omega=180) = [protein]-peptidylproline (omega=0)</text>
        <dbReference type="Rhea" id="RHEA:16237"/>
        <dbReference type="Rhea" id="RHEA-COMP:10747"/>
        <dbReference type="Rhea" id="RHEA-COMP:10748"/>
        <dbReference type="ChEBI" id="CHEBI:83833"/>
        <dbReference type="ChEBI" id="CHEBI:83834"/>
        <dbReference type="EC" id="5.2.1.8"/>
    </reaction>
</comment>
<dbReference type="HAMAP" id="MF_01145">
    <property type="entry name" value="Foldase_PrsA"/>
    <property type="match status" value="1"/>
</dbReference>
<comment type="similarity">
    <text evidence="3 11">Belongs to the PrsA family.</text>
</comment>
<name>A0A4P6YX31_9LACO</name>
<dbReference type="Gene3D" id="1.10.4030.10">
    <property type="entry name" value="Porin chaperone SurA, peptide-binding domain"/>
    <property type="match status" value="1"/>
</dbReference>
<proteinExistence type="inferred from homology"/>
<keyword evidence="9 11" id="KW-0413">Isomerase</keyword>
<sequence length="318" mass="34791">MKKAVLGVAAVFTAMLLAACGDKTVATLNGGKITQDQYYSSLKNSDSGKQVLSTMIINDALQDQYGKKVSDKSVNKQFNDLKKQYGDQFKTQLAQSGQTESGLKESIKTQKLLEVAVKDNTKISQKQLDTQFKAYQPKVTVRYILLKNDDSGKKNADTVIKDLEKSKDVKADFIKLAKKYSQDASTANKGGLYTPFDNTDTNTDAAFKAAAFKLNNGEFTKTAVHSDQFGYFVLYMDNKGEKPAKITPAIKKTLEDQIMSTNMNDQTKISEVIAKVLKKAKVSIKDKDMSNILDTYMNPSKAQAATGAEGATTATTGN</sequence>
<dbReference type="InterPro" id="IPR000297">
    <property type="entry name" value="PPIase_PpiC"/>
</dbReference>
<evidence type="ECO:0000256" key="4">
    <source>
        <dbReference type="ARBA" id="ARBA00022475"/>
    </source>
</evidence>
<evidence type="ECO:0000256" key="12">
    <source>
        <dbReference type="SAM" id="SignalP"/>
    </source>
</evidence>
<evidence type="ECO:0000256" key="11">
    <source>
        <dbReference type="HAMAP-Rule" id="MF_01145"/>
    </source>
</evidence>
<dbReference type="GO" id="GO:0003755">
    <property type="term" value="F:peptidyl-prolyl cis-trans isomerase activity"/>
    <property type="evidence" value="ECO:0007669"/>
    <property type="project" value="UniProtKB-UniRule"/>
</dbReference>
<dbReference type="InterPro" id="IPR023059">
    <property type="entry name" value="Foldase_PrsA"/>
</dbReference>
<evidence type="ECO:0000256" key="2">
    <source>
        <dbReference type="ARBA" id="ARBA00004193"/>
    </source>
</evidence>
<feature type="domain" description="PpiC" evidence="13">
    <location>
        <begin position="136"/>
        <end position="238"/>
    </location>
</feature>
<evidence type="ECO:0000259" key="13">
    <source>
        <dbReference type="PROSITE" id="PS50198"/>
    </source>
</evidence>
<dbReference type="InterPro" id="IPR046357">
    <property type="entry name" value="PPIase_dom_sf"/>
</dbReference>